<dbReference type="InterPro" id="IPR050662">
    <property type="entry name" value="Sec-metab_biosynth-thioest"/>
</dbReference>
<dbReference type="SUPFAM" id="SSF56281">
    <property type="entry name" value="Metallo-hydrolase/oxidoreductase"/>
    <property type="match status" value="1"/>
</dbReference>
<feature type="domain" description="Metallo-beta-lactamase" evidence="1">
    <location>
        <begin position="71"/>
        <end position="247"/>
    </location>
</feature>
<evidence type="ECO:0000313" key="2">
    <source>
        <dbReference type="EMBL" id="EJC79900.1"/>
    </source>
</evidence>
<dbReference type="InterPro" id="IPR001279">
    <property type="entry name" value="Metallo-B-lactamas"/>
</dbReference>
<dbReference type="CDD" id="cd16278">
    <property type="entry name" value="metallo-hydrolase-like_MBL-fold"/>
    <property type="match status" value="1"/>
</dbReference>
<sequence>MTKFNREQIYALQSAVGRARNWRCHRPEIIASMDSPAFDLAFEPAYGRAVPVAPGVQRLTANNPGPFTFFGTNSYIVGSSSVAVIDPGPEDEAHYQALMAALAGRELTHIFVSHTHRDHSPLARRLQAATGAATVGQGPHRPARPLRAGEINPFSESSDLSFVPDLAIGDGETIAGDGWALTSVLTPGHTANHAAFALDGGDTLFSGDHVMAWSTSIVAPPDGSMADYMASLERLITREDRLLLPGHGGPVTEPGSFLRALKAHRLGREQAVLSRIRAGDRRISEMVKAIYRDTDPKLHGAAALSVLAHIEDLMERGEIAADGPPSLAAAYRLAPGGRD</sequence>
<dbReference type="Pfam" id="PF17778">
    <property type="entry name" value="WHD_BLACT"/>
    <property type="match status" value="1"/>
</dbReference>
<dbReference type="HOGENOM" id="CLU_048478_2_1_5"/>
<dbReference type="InterPro" id="IPR041516">
    <property type="entry name" value="LACTB2_WH"/>
</dbReference>
<organism evidence="2 3">
    <name type="scientific">Rhizobium leguminosarum bv. trifolii WSM2297</name>
    <dbReference type="NCBI Taxonomy" id="754762"/>
    <lineage>
        <taxon>Bacteria</taxon>
        <taxon>Pseudomonadati</taxon>
        <taxon>Pseudomonadota</taxon>
        <taxon>Alphaproteobacteria</taxon>
        <taxon>Hyphomicrobiales</taxon>
        <taxon>Rhizobiaceae</taxon>
        <taxon>Rhizobium/Agrobacterium group</taxon>
        <taxon>Rhizobium</taxon>
    </lineage>
</organism>
<name>J0CK64_RHILT</name>
<dbReference type="AlphaFoldDB" id="J0CK64"/>
<reference evidence="2 3" key="1">
    <citation type="submission" date="2012-02" db="EMBL/GenBank/DDBJ databases">
        <title>Improved High-Quality Draft Sequence of Rhizobium leguminosarum bv. trifolii WSM2297.</title>
        <authorList>
            <consortium name="US DOE Joint Genome Institute"/>
            <person name="Lucas S."/>
            <person name="Han J."/>
            <person name="Lapidus A."/>
            <person name="Cheng J.-F."/>
            <person name="Goodwin L."/>
            <person name="Pitluck S."/>
            <person name="Peters L."/>
            <person name="Ovchinnikova G."/>
            <person name="Zhang X."/>
            <person name="Detter J.C."/>
            <person name="Han C."/>
            <person name="Tapia R."/>
            <person name="Land M."/>
            <person name="Hauser L."/>
            <person name="Kyrpides N."/>
            <person name="Ivanova N."/>
            <person name="Pagani I."/>
            <person name="Brau L."/>
            <person name="Yates R."/>
            <person name="O'Hara G."/>
            <person name="Rui T."/>
            <person name="Howieson J."/>
            <person name="Reeve W."/>
            <person name="Woyke T."/>
        </authorList>
    </citation>
    <scope>NUCLEOTIDE SEQUENCE [LARGE SCALE GENOMIC DNA]</scope>
    <source>
        <strain evidence="2 3">WSM2297</strain>
    </source>
</reference>
<dbReference type="Gene3D" id="3.60.15.10">
    <property type="entry name" value="Ribonuclease Z/Hydroxyacylglutathione hydrolase-like"/>
    <property type="match status" value="1"/>
</dbReference>
<gene>
    <name evidence="2" type="ORF">Rleg4DRAFT_1506</name>
</gene>
<keyword evidence="2" id="KW-0378">Hydrolase</keyword>
<evidence type="ECO:0000313" key="3">
    <source>
        <dbReference type="Proteomes" id="UP000005732"/>
    </source>
</evidence>
<dbReference type="GO" id="GO:0016787">
    <property type="term" value="F:hydrolase activity"/>
    <property type="evidence" value="ECO:0007669"/>
    <property type="project" value="UniProtKB-KW"/>
</dbReference>
<proteinExistence type="predicted"/>
<dbReference type="SMART" id="SM00849">
    <property type="entry name" value="Lactamase_B"/>
    <property type="match status" value="1"/>
</dbReference>
<dbReference type="PANTHER" id="PTHR23131:SF0">
    <property type="entry name" value="ENDORIBONUCLEASE LACTB2"/>
    <property type="match status" value="1"/>
</dbReference>
<dbReference type="InterPro" id="IPR036866">
    <property type="entry name" value="RibonucZ/Hydroxyglut_hydro"/>
</dbReference>
<dbReference type="PANTHER" id="PTHR23131">
    <property type="entry name" value="ENDORIBONUCLEASE LACTB2"/>
    <property type="match status" value="1"/>
</dbReference>
<dbReference type="Pfam" id="PF00753">
    <property type="entry name" value="Lactamase_B"/>
    <property type="match status" value="1"/>
</dbReference>
<protein>
    <submittedName>
        <fullName evidence="2">Zn-dependent hydrolase, glyoxylase</fullName>
    </submittedName>
</protein>
<dbReference type="Proteomes" id="UP000005732">
    <property type="component" value="Unassembled WGS sequence"/>
</dbReference>
<dbReference type="Gene3D" id="1.10.10.10">
    <property type="entry name" value="Winged helix-like DNA-binding domain superfamily/Winged helix DNA-binding domain"/>
    <property type="match status" value="1"/>
</dbReference>
<dbReference type="EMBL" id="JH719395">
    <property type="protein sequence ID" value="EJC79900.1"/>
    <property type="molecule type" value="Genomic_DNA"/>
</dbReference>
<accession>J0CK64</accession>
<evidence type="ECO:0000259" key="1">
    <source>
        <dbReference type="SMART" id="SM00849"/>
    </source>
</evidence>
<dbReference type="InterPro" id="IPR036388">
    <property type="entry name" value="WH-like_DNA-bd_sf"/>
</dbReference>